<evidence type="ECO:0000256" key="8">
    <source>
        <dbReference type="ARBA" id="ARBA00022989"/>
    </source>
</evidence>
<evidence type="ECO:0000256" key="1">
    <source>
        <dbReference type="ARBA" id="ARBA00004651"/>
    </source>
</evidence>
<evidence type="ECO:0000256" key="9">
    <source>
        <dbReference type="ARBA" id="ARBA00023136"/>
    </source>
</evidence>
<reference evidence="14 15" key="1">
    <citation type="submission" date="2018-06" db="EMBL/GenBank/DDBJ databases">
        <title>Genomic Encyclopedia of Type Strains, Phase IV (KMG-IV): sequencing the most valuable type-strain genomes for metagenomic binning, comparative biology and taxonomic classification.</title>
        <authorList>
            <person name="Goeker M."/>
        </authorList>
    </citation>
    <scope>NUCLEOTIDE SEQUENCE [LARGE SCALE GENOMIC DNA]</scope>
    <source>
        <strain evidence="14 15">DSM 5</strain>
    </source>
</reference>
<evidence type="ECO:0000256" key="2">
    <source>
        <dbReference type="ARBA" id="ARBA00008697"/>
    </source>
</evidence>
<evidence type="ECO:0000256" key="3">
    <source>
        <dbReference type="ARBA" id="ARBA00011131"/>
    </source>
</evidence>
<evidence type="ECO:0000256" key="7">
    <source>
        <dbReference type="ARBA" id="ARBA00022692"/>
    </source>
</evidence>
<feature type="transmembrane region" description="Helical" evidence="11">
    <location>
        <begin position="323"/>
        <end position="346"/>
    </location>
</feature>
<feature type="transmembrane region" description="Helical" evidence="11">
    <location>
        <begin position="289"/>
        <end position="311"/>
    </location>
</feature>
<feature type="transmembrane region" description="Helical" evidence="11">
    <location>
        <begin position="15"/>
        <end position="36"/>
    </location>
</feature>
<evidence type="ECO:0000259" key="12">
    <source>
        <dbReference type="Pfam" id="PF02687"/>
    </source>
</evidence>
<sequence length="356" mass="38469">MFLAWNEIKKNKLRFTLIIGVLMLVSYLVFFLSGLATGLASLNREAVDKWDATAIVLNVESDKSLPQSSITTDELNTIKGKETAVLGQLNAIATSGELKQNISLFGINPDEFIMPEVTEGDVFTNENEVIASDTLQDDGFKIGDELALSSTEEKLTIVGFTDSARFNAAPVLYGELSTFQKVKFGEGSEENKDQINGIVIRGDDVESITTSNDDLEVIEAETFIENLPGYTEQSLTLNFMIYFLFAISSVIVAIFLYVLTVQKISMFGVMKAQGISNGYLSRSVVAQTFLLAVIGVVVGFGLTLLTGAFLPSAVPVAFDIPTMIIYGLVLIVVAILGAVFSVLTIVKIDPLKAIGG</sequence>
<evidence type="ECO:0000256" key="6">
    <source>
        <dbReference type="ARBA" id="ARBA00022475"/>
    </source>
</evidence>
<dbReference type="RefSeq" id="WP_111440013.1">
    <property type="nucleotide sequence ID" value="NZ_QKZI01000005.1"/>
</dbReference>
<keyword evidence="6" id="KW-1003">Cell membrane</keyword>
<dbReference type="GO" id="GO:0005886">
    <property type="term" value="C:plasma membrane"/>
    <property type="evidence" value="ECO:0007669"/>
    <property type="project" value="UniProtKB-SubCell"/>
</dbReference>
<evidence type="ECO:0000256" key="10">
    <source>
        <dbReference type="ARBA" id="ARBA00024973"/>
    </source>
</evidence>
<dbReference type="PANTHER" id="PTHR43738:SF1">
    <property type="entry name" value="HEMIN TRANSPORT SYSTEM PERMEASE PROTEIN HRTB-RELATED"/>
    <property type="match status" value="1"/>
</dbReference>
<dbReference type="Pfam" id="PF02687">
    <property type="entry name" value="FtsX"/>
    <property type="match status" value="1"/>
</dbReference>
<dbReference type="Pfam" id="PF12704">
    <property type="entry name" value="MacB_PCD"/>
    <property type="match status" value="1"/>
</dbReference>
<dbReference type="Proteomes" id="UP000248646">
    <property type="component" value="Unassembled WGS sequence"/>
</dbReference>
<keyword evidence="9 11" id="KW-0472">Membrane</keyword>
<dbReference type="PANTHER" id="PTHR43738">
    <property type="entry name" value="ABC TRANSPORTER, MEMBRANE PROTEIN"/>
    <property type="match status" value="1"/>
</dbReference>
<comment type="caution">
    <text evidence="14">The sequence shown here is derived from an EMBL/GenBank/DDBJ whole genome shotgun (WGS) entry which is preliminary data.</text>
</comment>
<organism evidence="14 15">
    <name type="scientific">Psychrobacillus insolitus</name>
    <dbReference type="NCBI Taxonomy" id="1461"/>
    <lineage>
        <taxon>Bacteria</taxon>
        <taxon>Bacillati</taxon>
        <taxon>Bacillota</taxon>
        <taxon>Bacilli</taxon>
        <taxon>Bacillales</taxon>
        <taxon>Bacillaceae</taxon>
        <taxon>Psychrobacillus</taxon>
    </lineage>
</organism>
<comment type="function">
    <text evidence="10">Part of the ABC transporter complex hrt involved in hemin import. Responsible for the translocation of the substrate across the membrane.</text>
</comment>
<feature type="domain" description="MacB-like periplasmic core" evidence="13">
    <location>
        <begin position="28"/>
        <end position="216"/>
    </location>
</feature>
<name>A0A2W7MGV6_9BACI</name>
<protein>
    <recommendedName>
        <fullName evidence="4">Putative hemin transport system permease protein HrtB</fullName>
    </recommendedName>
</protein>
<dbReference type="OrthoDB" id="384327at2"/>
<keyword evidence="7 11" id="KW-0812">Transmembrane</keyword>
<feature type="transmembrane region" description="Helical" evidence="11">
    <location>
        <begin position="239"/>
        <end position="261"/>
    </location>
</feature>
<evidence type="ECO:0000256" key="4">
    <source>
        <dbReference type="ARBA" id="ARBA00016962"/>
    </source>
</evidence>
<dbReference type="InterPro" id="IPR025857">
    <property type="entry name" value="MacB_PCD"/>
</dbReference>
<keyword evidence="5" id="KW-0813">Transport</keyword>
<gene>
    <name evidence="14" type="ORF">C7437_105177</name>
</gene>
<keyword evidence="15" id="KW-1185">Reference proteome</keyword>
<evidence type="ECO:0000313" key="15">
    <source>
        <dbReference type="Proteomes" id="UP000248646"/>
    </source>
</evidence>
<dbReference type="InterPro" id="IPR003838">
    <property type="entry name" value="ABC3_permease_C"/>
</dbReference>
<evidence type="ECO:0000259" key="13">
    <source>
        <dbReference type="Pfam" id="PF12704"/>
    </source>
</evidence>
<comment type="similarity">
    <text evidence="2">Belongs to the ABC-4 integral membrane protein family. HrtB subfamily.</text>
</comment>
<dbReference type="AlphaFoldDB" id="A0A2W7MGV6"/>
<dbReference type="InterPro" id="IPR051125">
    <property type="entry name" value="ABC-4/HrtB_transporter"/>
</dbReference>
<accession>A0A2W7MGV6</accession>
<evidence type="ECO:0000256" key="5">
    <source>
        <dbReference type="ARBA" id="ARBA00022448"/>
    </source>
</evidence>
<keyword evidence="8 11" id="KW-1133">Transmembrane helix</keyword>
<comment type="subcellular location">
    <subcellularLocation>
        <location evidence="1">Cell membrane</location>
        <topology evidence="1">Multi-pass membrane protein</topology>
    </subcellularLocation>
</comment>
<evidence type="ECO:0000313" key="14">
    <source>
        <dbReference type="EMBL" id="PZX03980.1"/>
    </source>
</evidence>
<evidence type="ECO:0000256" key="11">
    <source>
        <dbReference type="SAM" id="Phobius"/>
    </source>
</evidence>
<dbReference type="EMBL" id="QKZI01000005">
    <property type="protein sequence ID" value="PZX03980.1"/>
    <property type="molecule type" value="Genomic_DNA"/>
</dbReference>
<proteinExistence type="inferred from homology"/>
<comment type="subunit">
    <text evidence="3">The complex is composed of two ATP-binding proteins (HrtA), two transmembrane proteins (HrtB) and a solute-binding protein.</text>
</comment>
<feature type="domain" description="ABC3 transporter permease C-terminal" evidence="12">
    <location>
        <begin position="238"/>
        <end position="350"/>
    </location>
</feature>